<dbReference type="EMBL" id="JAMDMX010000183">
    <property type="protein sequence ID" value="MCY9698001.1"/>
    <property type="molecule type" value="Genomic_DNA"/>
</dbReference>
<organism evidence="1 2">
    <name type="scientific">Paenibacillus alginolyticus</name>
    <dbReference type="NCBI Taxonomy" id="59839"/>
    <lineage>
        <taxon>Bacteria</taxon>
        <taxon>Bacillati</taxon>
        <taxon>Bacillota</taxon>
        <taxon>Bacilli</taxon>
        <taxon>Bacillales</taxon>
        <taxon>Paenibacillaceae</taxon>
        <taxon>Paenibacillus</taxon>
    </lineage>
</organism>
<dbReference type="Proteomes" id="UP001527099">
    <property type="component" value="Unassembled WGS sequence"/>
</dbReference>
<sequence>MVWESTSDGISSKVMTFPIEFEIVQQDDAIVKMNEFTLGEEEIFAYVPRYSDCHALETYFFGVRVGEGTAFPISIEMKPEQILTYISQLPHRPFQVSNGELILTGGYGAGQDFINVYHFHYDSKKRSMILKSTDRVKPTEIVYDK</sequence>
<evidence type="ECO:0000313" key="1">
    <source>
        <dbReference type="EMBL" id="MCY9698001.1"/>
    </source>
</evidence>
<dbReference type="RefSeq" id="WP_268618526.1">
    <property type="nucleotide sequence ID" value="NZ_JAMDMX010000183.1"/>
</dbReference>
<reference evidence="1 2" key="1">
    <citation type="submission" date="2022-05" db="EMBL/GenBank/DDBJ databases">
        <title>Genome Sequencing of Bee-Associated Microbes.</title>
        <authorList>
            <person name="Dunlap C."/>
        </authorList>
    </citation>
    <scope>NUCLEOTIDE SEQUENCE [LARGE SCALE GENOMIC DNA]</scope>
    <source>
        <strain evidence="1 2">NRRL B-14421</strain>
    </source>
</reference>
<comment type="caution">
    <text evidence="1">The sequence shown here is derived from an EMBL/GenBank/DDBJ whole genome shotgun (WGS) entry which is preliminary data.</text>
</comment>
<gene>
    <name evidence="1" type="ORF">M5X19_34865</name>
</gene>
<proteinExistence type="predicted"/>
<keyword evidence="2" id="KW-1185">Reference proteome</keyword>
<accession>A0ABT4GPK5</accession>
<name>A0ABT4GPK5_9BACL</name>
<evidence type="ECO:0000313" key="2">
    <source>
        <dbReference type="Proteomes" id="UP001527099"/>
    </source>
</evidence>
<protein>
    <submittedName>
        <fullName evidence="1">Uncharacterized protein</fullName>
    </submittedName>
</protein>